<dbReference type="PANTHER" id="PTHR11439:SF463">
    <property type="entry name" value="REVERSE TRANSCRIPTASE TY1_COPIA-TYPE DOMAIN-CONTAINING PROTEIN"/>
    <property type="match status" value="1"/>
</dbReference>
<organism evidence="2 3">
    <name type="scientific">Cardamine amara subsp. amara</name>
    <dbReference type="NCBI Taxonomy" id="228776"/>
    <lineage>
        <taxon>Eukaryota</taxon>
        <taxon>Viridiplantae</taxon>
        <taxon>Streptophyta</taxon>
        <taxon>Embryophyta</taxon>
        <taxon>Tracheophyta</taxon>
        <taxon>Spermatophyta</taxon>
        <taxon>Magnoliopsida</taxon>
        <taxon>eudicotyledons</taxon>
        <taxon>Gunneridae</taxon>
        <taxon>Pentapetalae</taxon>
        <taxon>rosids</taxon>
        <taxon>malvids</taxon>
        <taxon>Brassicales</taxon>
        <taxon>Brassicaceae</taxon>
        <taxon>Cardamineae</taxon>
        <taxon>Cardamine</taxon>
    </lineage>
</organism>
<dbReference type="Proteomes" id="UP001558713">
    <property type="component" value="Unassembled WGS sequence"/>
</dbReference>
<comment type="caution">
    <text evidence="2">The sequence shown here is derived from an EMBL/GenBank/DDBJ whole genome shotgun (WGS) entry which is preliminary data.</text>
</comment>
<dbReference type="SUPFAM" id="SSF56672">
    <property type="entry name" value="DNA/RNA polymerases"/>
    <property type="match status" value="1"/>
</dbReference>
<keyword evidence="3" id="KW-1185">Reference proteome</keyword>
<accession>A0ABD1AJ94</accession>
<dbReference type="CDD" id="cd09272">
    <property type="entry name" value="RNase_HI_RT_Ty1"/>
    <property type="match status" value="1"/>
</dbReference>
<evidence type="ECO:0000259" key="1">
    <source>
        <dbReference type="Pfam" id="PF07727"/>
    </source>
</evidence>
<protein>
    <submittedName>
        <fullName evidence="2">Retrovirus-related Pol polyprotein from transposon RE1</fullName>
    </submittedName>
</protein>
<name>A0ABD1AJ94_CARAN</name>
<dbReference type="AlphaFoldDB" id="A0ABD1AJ94"/>
<gene>
    <name evidence="2" type="ORF">V5N11_016551</name>
</gene>
<dbReference type="InterPro" id="IPR043502">
    <property type="entry name" value="DNA/RNA_pol_sf"/>
</dbReference>
<sequence length="386" mass="43246">MAQPLGFHDLDRPNHVCHLHKAIYGLKQAPRAWYSELRNYLLSIGFVNSLVDTSLFILKQGTYFVYMLIYVDDIVLTGTNNILLQSTIDTLAARFSLKDLGNLSYLLGIEAMRTTSGLHLTQRRYILDLLTRSNMLTAKPVNTPMASSPKLTLHTGSRLSDPTEFRSIVGSLQYLAFTRPDISYCVNRLSQFMHVPTDSHLQVAKWVLSYLAGTPTHGIFLRRDNVFSLHAFSVADWAGDADDLISTNAYVIYIGQHPISWSCKKQKTVVRSSTEAEYRAVANTSSELRWITSLLTELGIHLSQVSVVYCDNVGATYLCANPVFHSRMKHVALDYHFIRNQVQAGTLRVSHISTCDQLADVLTKPLPHAPFHHLICKIGVSKAPPS</sequence>
<evidence type="ECO:0000313" key="3">
    <source>
        <dbReference type="Proteomes" id="UP001558713"/>
    </source>
</evidence>
<proteinExistence type="predicted"/>
<evidence type="ECO:0000313" key="2">
    <source>
        <dbReference type="EMBL" id="KAL1201540.1"/>
    </source>
</evidence>
<dbReference type="Pfam" id="PF07727">
    <property type="entry name" value="RVT_2"/>
    <property type="match status" value="1"/>
</dbReference>
<dbReference type="InterPro" id="IPR013103">
    <property type="entry name" value="RVT_2"/>
</dbReference>
<dbReference type="EMBL" id="JBANAX010000587">
    <property type="protein sequence ID" value="KAL1201540.1"/>
    <property type="molecule type" value="Genomic_DNA"/>
</dbReference>
<feature type="domain" description="Reverse transcriptase Ty1/copia-type" evidence="1">
    <location>
        <begin position="1"/>
        <end position="146"/>
    </location>
</feature>
<reference evidence="2 3" key="1">
    <citation type="submission" date="2024-04" db="EMBL/GenBank/DDBJ databases">
        <title>Genome assembly C_amara_ONT_v2.</title>
        <authorList>
            <person name="Yant L."/>
            <person name="Moore C."/>
            <person name="Slenker M."/>
        </authorList>
    </citation>
    <scope>NUCLEOTIDE SEQUENCE [LARGE SCALE GENOMIC DNA]</scope>
    <source>
        <tissue evidence="2">Leaf</tissue>
    </source>
</reference>
<dbReference type="PANTHER" id="PTHR11439">
    <property type="entry name" value="GAG-POL-RELATED RETROTRANSPOSON"/>
    <property type="match status" value="1"/>
</dbReference>